<keyword evidence="4" id="KW-1185">Reference proteome</keyword>
<name>A0A2T4IC22_9RHOO</name>
<feature type="non-terminal residue" evidence="3">
    <location>
        <position position="1"/>
    </location>
</feature>
<protein>
    <recommendedName>
        <fullName evidence="2">DUF6396 domain-containing protein</fullName>
    </recommendedName>
</protein>
<evidence type="ECO:0000313" key="3">
    <source>
        <dbReference type="EMBL" id="PTD95276.1"/>
    </source>
</evidence>
<dbReference type="Pfam" id="PF08238">
    <property type="entry name" value="Sel1"/>
    <property type="match status" value="2"/>
</dbReference>
<feature type="domain" description="DUF6396" evidence="2">
    <location>
        <begin position="159"/>
        <end position="265"/>
    </location>
</feature>
<dbReference type="Pfam" id="PF19933">
    <property type="entry name" value="DUF6396"/>
    <property type="match status" value="1"/>
</dbReference>
<feature type="compositionally biased region" description="Basic and acidic residues" evidence="1">
    <location>
        <begin position="251"/>
        <end position="262"/>
    </location>
</feature>
<feature type="region of interest" description="Disordered" evidence="1">
    <location>
        <begin position="242"/>
        <end position="270"/>
    </location>
</feature>
<dbReference type="SUPFAM" id="SSF81901">
    <property type="entry name" value="HCP-like"/>
    <property type="match status" value="1"/>
</dbReference>
<evidence type="ECO:0000313" key="4">
    <source>
        <dbReference type="Proteomes" id="UP000241193"/>
    </source>
</evidence>
<dbReference type="InterPro" id="IPR006597">
    <property type="entry name" value="Sel1-like"/>
</dbReference>
<organism evidence="3 4">
    <name type="scientific">Pseudothauera lacus</name>
    <dbReference type="NCBI Taxonomy" id="2136175"/>
    <lineage>
        <taxon>Bacteria</taxon>
        <taxon>Pseudomonadati</taxon>
        <taxon>Pseudomonadota</taxon>
        <taxon>Betaproteobacteria</taxon>
        <taxon>Rhodocyclales</taxon>
        <taxon>Zoogloeaceae</taxon>
        <taxon>Pseudothauera</taxon>
    </lineage>
</organism>
<reference evidence="3 4" key="2">
    <citation type="submission" date="2018-04" db="EMBL/GenBank/DDBJ databases">
        <title>Thauera lacus sp. nov., isolated from an saline lake in Inner Mongolia, China.</title>
        <authorList>
            <person name="Liang Q.-Y."/>
        </authorList>
    </citation>
    <scope>NUCLEOTIDE SEQUENCE [LARGE SCALE GENOMIC DNA]</scope>
    <source>
        <strain evidence="3 4">D20</strain>
    </source>
</reference>
<evidence type="ECO:0000256" key="1">
    <source>
        <dbReference type="SAM" id="MobiDB-lite"/>
    </source>
</evidence>
<dbReference type="RefSeq" id="WP_181358970.1">
    <property type="nucleotide sequence ID" value="NZ_PZKC01000015.1"/>
</dbReference>
<reference evidence="3 4" key="1">
    <citation type="submission" date="2018-03" db="EMBL/GenBank/DDBJ databases">
        <authorList>
            <person name="Keele B.F."/>
        </authorList>
    </citation>
    <scope>NUCLEOTIDE SEQUENCE [LARGE SCALE GENOMIC DNA]</scope>
    <source>
        <strain evidence="3 4">D20</strain>
    </source>
</reference>
<proteinExistence type="predicted"/>
<dbReference type="InterPro" id="IPR045653">
    <property type="entry name" value="DUF6396"/>
</dbReference>
<accession>A0A2T4IC22</accession>
<evidence type="ECO:0000259" key="2">
    <source>
        <dbReference type="Pfam" id="PF19933"/>
    </source>
</evidence>
<gene>
    <name evidence="3" type="ORF">C8261_15460</name>
</gene>
<dbReference type="SMART" id="SM00671">
    <property type="entry name" value="SEL1"/>
    <property type="match status" value="1"/>
</dbReference>
<sequence length="270" mass="29609">ERLLRIAAAWDHDLANLELRRMIERGQARSANPLGERLALTEALIARGIPGGYYDMARMLETGSTVARDPVLALRYYRKAADLGSPEAQYLVAGYLAPIDRAPEVARQMRRCAAMQGHGRAAEALGIDLATDTFHGAGGSYTEAIQAFQWGIQAGIPTAALALRDGFDGPTPDNQLDYLAQQKDPERVRRYGLIQRFLSDYSYLDPKVPDVDDIVPLPPAPLPPWDGTLRWKVEFDANVPPPLPEAAVIDDMARTKGLDPRTGRPAGQPD</sequence>
<dbReference type="Gene3D" id="1.25.40.10">
    <property type="entry name" value="Tetratricopeptide repeat domain"/>
    <property type="match status" value="1"/>
</dbReference>
<dbReference type="AlphaFoldDB" id="A0A2T4IC22"/>
<comment type="caution">
    <text evidence="3">The sequence shown here is derived from an EMBL/GenBank/DDBJ whole genome shotgun (WGS) entry which is preliminary data.</text>
</comment>
<dbReference type="InterPro" id="IPR011990">
    <property type="entry name" value="TPR-like_helical_dom_sf"/>
</dbReference>
<dbReference type="EMBL" id="PZKC01000015">
    <property type="protein sequence ID" value="PTD95276.1"/>
    <property type="molecule type" value="Genomic_DNA"/>
</dbReference>
<dbReference type="Proteomes" id="UP000241193">
    <property type="component" value="Unassembled WGS sequence"/>
</dbReference>